<dbReference type="HAMAP" id="MF_00114">
    <property type="entry name" value="DeoC_type1"/>
    <property type="match status" value="1"/>
</dbReference>
<comment type="subcellular location">
    <subcellularLocation>
        <location evidence="6">Cytoplasm</location>
    </subcellularLocation>
</comment>
<accession>A0A554NA97</accession>
<comment type="catalytic activity">
    <reaction evidence="5 6">
        <text>2-deoxy-D-ribose 5-phosphate = D-glyceraldehyde 3-phosphate + acetaldehyde</text>
        <dbReference type="Rhea" id="RHEA:12821"/>
        <dbReference type="ChEBI" id="CHEBI:15343"/>
        <dbReference type="ChEBI" id="CHEBI:59776"/>
        <dbReference type="ChEBI" id="CHEBI:62877"/>
        <dbReference type="EC" id="4.1.2.4"/>
    </reaction>
</comment>
<evidence type="ECO:0000256" key="6">
    <source>
        <dbReference type="HAMAP-Rule" id="MF_00114"/>
    </source>
</evidence>
<dbReference type="InParanoid" id="A0A554NA97"/>
<dbReference type="Pfam" id="PF01791">
    <property type="entry name" value="DeoC"/>
    <property type="match status" value="1"/>
</dbReference>
<evidence type="ECO:0000313" key="8">
    <source>
        <dbReference type="Proteomes" id="UP000319894"/>
    </source>
</evidence>
<dbReference type="GO" id="GO:0005737">
    <property type="term" value="C:cytoplasm"/>
    <property type="evidence" value="ECO:0007669"/>
    <property type="project" value="UniProtKB-SubCell"/>
</dbReference>
<keyword evidence="4 6" id="KW-0704">Schiff base</keyword>
<dbReference type="EMBL" id="QMDX01000004">
    <property type="protein sequence ID" value="TSD14327.1"/>
    <property type="molecule type" value="Genomic_DNA"/>
</dbReference>
<keyword evidence="3 6" id="KW-0456">Lyase</keyword>
<dbReference type="InterPro" id="IPR013785">
    <property type="entry name" value="Aldolase_TIM"/>
</dbReference>
<dbReference type="SMART" id="SM01133">
    <property type="entry name" value="DeoC"/>
    <property type="match status" value="1"/>
</dbReference>
<evidence type="ECO:0000256" key="4">
    <source>
        <dbReference type="ARBA" id="ARBA00023270"/>
    </source>
</evidence>
<dbReference type="GO" id="GO:0006018">
    <property type="term" value="P:2-deoxyribose 1-phosphate catabolic process"/>
    <property type="evidence" value="ECO:0007669"/>
    <property type="project" value="UniProtKB-UniRule"/>
</dbReference>
<evidence type="ECO:0000256" key="2">
    <source>
        <dbReference type="ARBA" id="ARBA00022490"/>
    </source>
</evidence>
<feature type="active site" description="Proton donor/acceptor" evidence="6">
    <location>
        <position position="187"/>
    </location>
</feature>
<reference evidence="7 8" key="1">
    <citation type="submission" date="2018-06" db="EMBL/GenBank/DDBJ databases">
        <title>Natronomonas sp. F16-60 a new haloarchaeon isolated from a solar saltern of Isla Cristina, Huelva, Spain.</title>
        <authorList>
            <person name="Duran-Viseras A."/>
            <person name="Sanchez-Porro C."/>
            <person name="Ventosa A."/>
        </authorList>
    </citation>
    <scope>NUCLEOTIDE SEQUENCE [LARGE SCALE GENOMIC DNA]</scope>
    <source>
        <strain evidence="7 8">F16-60</strain>
    </source>
</reference>
<feature type="active site" description="Proton donor/acceptor" evidence="6">
    <location>
        <position position="97"/>
    </location>
</feature>
<dbReference type="RefSeq" id="WP_144261775.1">
    <property type="nucleotide sequence ID" value="NZ_QMDX01000004.1"/>
</dbReference>
<dbReference type="InterPro" id="IPR002915">
    <property type="entry name" value="DeoC/FbaB/LacD_aldolase"/>
</dbReference>
<dbReference type="InterPro" id="IPR011343">
    <property type="entry name" value="DeoC"/>
</dbReference>
<evidence type="ECO:0000256" key="5">
    <source>
        <dbReference type="ARBA" id="ARBA00048791"/>
    </source>
</evidence>
<sequence length="225" mass="23176">MDAATLRAEPERVAELIDHTNVDPVSTTAEVRDLCEAVLEHDLNAACVVPYHAELAAETLGDAADVVVVVGFPYGVQNAAAKRAEVEALAESADELDMVLDRTALANGDDEAVVTDIRAVKQAVGEGTLKVIIESPTLTDDGIRRAARLVDEAGGDFVKTAVGYDGGCDASEVRAIREAVGPETGVKASGGIGSFEDALEMVAAGATRIGASSGVAIVESARSWG</sequence>
<keyword evidence="8" id="KW-1185">Reference proteome</keyword>
<keyword evidence="2 6" id="KW-0963">Cytoplasm</keyword>
<evidence type="ECO:0000256" key="3">
    <source>
        <dbReference type="ARBA" id="ARBA00023239"/>
    </source>
</evidence>
<dbReference type="UniPathway" id="UPA00002">
    <property type="reaction ID" value="UER00468"/>
</dbReference>
<protein>
    <recommendedName>
        <fullName evidence="6">Deoxyribose-phosphate aldolase</fullName>
        <shortName evidence="6">DERA</shortName>
        <ecNumber evidence="6">4.1.2.4</ecNumber>
    </recommendedName>
    <alternativeName>
        <fullName evidence="6">2-deoxy-D-ribose 5-phosphate aldolase</fullName>
    </alternativeName>
    <alternativeName>
        <fullName evidence="6">Phosphodeoxyriboaldolase</fullName>
        <shortName evidence="6">Deoxyriboaldolase</shortName>
    </alternativeName>
</protein>
<evidence type="ECO:0000313" key="7">
    <source>
        <dbReference type="EMBL" id="TSD14327.1"/>
    </source>
</evidence>
<dbReference type="NCBIfam" id="TIGR00126">
    <property type="entry name" value="deoC"/>
    <property type="match status" value="1"/>
</dbReference>
<evidence type="ECO:0000256" key="1">
    <source>
        <dbReference type="ARBA" id="ARBA00010936"/>
    </source>
</evidence>
<comment type="similarity">
    <text evidence="1 6">Belongs to the DeoC/FbaB aldolase family. DeoC type 1 subfamily.</text>
</comment>
<dbReference type="GO" id="GO:0016052">
    <property type="term" value="P:carbohydrate catabolic process"/>
    <property type="evidence" value="ECO:0007669"/>
    <property type="project" value="TreeGrafter"/>
</dbReference>
<dbReference type="AlphaFoldDB" id="A0A554NA97"/>
<comment type="caution">
    <text evidence="7">The sequence shown here is derived from an EMBL/GenBank/DDBJ whole genome shotgun (WGS) entry which is preliminary data.</text>
</comment>
<comment type="pathway">
    <text evidence="6">Carbohydrate degradation; 2-deoxy-D-ribose 1-phosphate degradation; D-glyceraldehyde 3-phosphate and acetaldehyde from 2-deoxy-alpha-D-ribose 1-phosphate: step 2/2.</text>
</comment>
<dbReference type="EC" id="4.1.2.4" evidence="6"/>
<dbReference type="GO" id="GO:0009264">
    <property type="term" value="P:deoxyribonucleotide catabolic process"/>
    <property type="evidence" value="ECO:0007669"/>
    <property type="project" value="UniProtKB-UniRule"/>
</dbReference>
<proteinExistence type="inferred from homology"/>
<feature type="active site" description="Schiff-base intermediate with acetaldehyde" evidence="6">
    <location>
        <position position="159"/>
    </location>
</feature>
<dbReference type="SUPFAM" id="SSF51569">
    <property type="entry name" value="Aldolase"/>
    <property type="match status" value="1"/>
</dbReference>
<dbReference type="PIRSF" id="PIRSF001357">
    <property type="entry name" value="DeoC"/>
    <property type="match status" value="1"/>
</dbReference>
<dbReference type="PANTHER" id="PTHR10889:SF1">
    <property type="entry name" value="DEOXYRIBOSE-PHOSPHATE ALDOLASE"/>
    <property type="match status" value="1"/>
</dbReference>
<name>A0A554NA97_9EURY</name>
<dbReference type="InterPro" id="IPR028581">
    <property type="entry name" value="DeoC_typeI"/>
</dbReference>
<gene>
    <name evidence="6 7" type="primary">deoC</name>
    <name evidence="7" type="ORF">DP107_08750</name>
</gene>
<dbReference type="PANTHER" id="PTHR10889">
    <property type="entry name" value="DEOXYRIBOSE-PHOSPHATE ALDOLASE"/>
    <property type="match status" value="1"/>
</dbReference>
<dbReference type="Proteomes" id="UP000319894">
    <property type="component" value="Unassembled WGS sequence"/>
</dbReference>
<comment type="function">
    <text evidence="6">Catalyzes a reversible aldol reaction between acetaldehyde and D-glyceraldehyde 3-phosphate to generate 2-deoxy-D-ribose 5-phosphate.</text>
</comment>
<organism evidence="7 8">
    <name type="scientific">Haloglomus irregulare</name>
    <dbReference type="NCBI Taxonomy" id="2234134"/>
    <lineage>
        <taxon>Archaea</taxon>
        <taxon>Methanobacteriati</taxon>
        <taxon>Methanobacteriota</taxon>
        <taxon>Stenosarchaea group</taxon>
        <taxon>Halobacteria</taxon>
        <taxon>Halobacteriales</taxon>
        <taxon>Natronomonadaceae</taxon>
        <taxon>Haloglomus</taxon>
    </lineage>
</organism>
<dbReference type="OrthoDB" id="31145at2157"/>
<dbReference type="Gene3D" id="3.20.20.70">
    <property type="entry name" value="Aldolase class I"/>
    <property type="match status" value="1"/>
</dbReference>
<dbReference type="GO" id="GO:0004139">
    <property type="term" value="F:deoxyribose-phosphate aldolase activity"/>
    <property type="evidence" value="ECO:0007669"/>
    <property type="project" value="UniProtKB-UniRule"/>
</dbReference>